<proteinExistence type="predicted"/>
<dbReference type="InterPro" id="IPR018644">
    <property type="entry name" value="DUF2071"/>
</dbReference>
<evidence type="ECO:0000313" key="1">
    <source>
        <dbReference type="EMBL" id="MDA3616049.1"/>
    </source>
</evidence>
<protein>
    <submittedName>
        <fullName evidence="1">DUF2071 domain-containing protein</fullName>
    </submittedName>
</protein>
<sequence>MSLIDEILSATAHRPYNMPGTKWTYYQEWNNALFLHWKVPLEALRKLVPEQLMIDTFEDGAYVSIVAFTMQKIRPRNLPAVKVISDFEEVNVRTYINNDGKKGVYFLNIEAAKKLSAYIAKALSGLPYEKSQMKRTGSQFKSVNKRKGFHLSANFDIQEIHSTKTALDKWLTERYCLYADINNDIYRYDIHHKEWELNKVILEKLDLHYHFGNLEFGNRAPDLIHYSPGVKVVAWNKTKIS</sequence>
<dbReference type="RefSeq" id="WP_407032378.1">
    <property type="nucleotide sequence ID" value="NZ_JAQGEF010000021.1"/>
</dbReference>
<organism evidence="1 2">
    <name type="scientific">Polluticaenibacter yanchengensis</name>
    <dbReference type="NCBI Taxonomy" id="3014562"/>
    <lineage>
        <taxon>Bacteria</taxon>
        <taxon>Pseudomonadati</taxon>
        <taxon>Bacteroidota</taxon>
        <taxon>Chitinophagia</taxon>
        <taxon>Chitinophagales</taxon>
        <taxon>Chitinophagaceae</taxon>
        <taxon>Polluticaenibacter</taxon>
    </lineage>
</organism>
<dbReference type="PANTHER" id="PTHR39186">
    <property type="entry name" value="DUF2071 FAMILY PROTEIN"/>
    <property type="match status" value="1"/>
</dbReference>
<dbReference type="Pfam" id="PF09844">
    <property type="entry name" value="DUF2071"/>
    <property type="match status" value="1"/>
</dbReference>
<gene>
    <name evidence="1" type="ORF">O3P16_14635</name>
</gene>
<dbReference type="Proteomes" id="UP001210231">
    <property type="component" value="Unassembled WGS sequence"/>
</dbReference>
<dbReference type="SUPFAM" id="SSF160104">
    <property type="entry name" value="Acetoacetate decarboxylase-like"/>
    <property type="match status" value="1"/>
</dbReference>
<name>A0ABT4UN49_9BACT</name>
<dbReference type="EMBL" id="JAQGEF010000021">
    <property type="protein sequence ID" value="MDA3616049.1"/>
    <property type="molecule type" value="Genomic_DNA"/>
</dbReference>
<dbReference type="InterPro" id="IPR023375">
    <property type="entry name" value="ADC_dom_sf"/>
</dbReference>
<dbReference type="PANTHER" id="PTHR39186:SF1">
    <property type="entry name" value="DUF2071 DOMAIN-CONTAINING PROTEIN"/>
    <property type="match status" value="1"/>
</dbReference>
<accession>A0ABT4UN49</accession>
<reference evidence="1 2" key="1">
    <citation type="submission" date="2022-12" db="EMBL/GenBank/DDBJ databases">
        <title>Chitinophagaceae gen. sp. nov., a new member of the family Chitinophagaceae, isolated from soil in a chemical factory.</title>
        <authorList>
            <person name="Ke Z."/>
        </authorList>
    </citation>
    <scope>NUCLEOTIDE SEQUENCE [LARGE SCALE GENOMIC DNA]</scope>
    <source>
        <strain evidence="1 2">LY-5</strain>
    </source>
</reference>
<comment type="caution">
    <text evidence="1">The sequence shown here is derived from an EMBL/GenBank/DDBJ whole genome shotgun (WGS) entry which is preliminary data.</text>
</comment>
<keyword evidence="2" id="KW-1185">Reference proteome</keyword>
<evidence type="ECO:0000313" key="2">
    <source>
        <dbReference type="Proteomes" id="UP001210231"/>
    </source>
</evidence>